<gene>
    <name evidence="6" type="ORF">EC847_11853</name>
</gene>
<proteinExistence type="inferred from homology"/>
<dbReference type="SUPFAM" id="SSF46785">
    <property type="entry name" value="Winged helix' DNA-binding domain"/>
    <property type="match status" value="1"/>
</dbReference>
<sequence length="296" mass="33632">MHTVDIKVLRAVHILITCGSVTKAAEILNVTPGAVTYLLNKARKATGSALFFRTKNGMLPDNVAKELSLRYKKFAGEFSESNQKLSLGDRDITISTYALIELLIGIHSKKSNSNGKINFSPLPMDDDTRLIKLRNREVDIDIGTRLSSDKSIIQCTLFSSKVKIVARKNNPHINDILSIDSWLNSSHITWTRGMHLLSPNHLQANKFHEMMSRRKIYCESSNSVNMIMMAAFTDHLILMPELIIKYFEDKLPIVAYDIPEDIDVKYECYVHYHCSMAKEQMIRSILEDLHNAFSLS</sequence>
<evidence type="ECO:0000313" key="7">
    <source>
        <dbReference type="Proteomes" id="UP000295530"/>
    </source>
</evidence>
<comment type="caution">
    <text evidence="6">The sequence shown here is derived from an EMBL/GenBank/DDBJ whole genome shotgun (WGS) entry which is preliminary data.</text>
</comment>
<evidence type="ECO:0000259" key="5">
    <source>
        <dbReference type="PROSITE" id="PS50931"/>
    </source>
</evidence>
<dbReference type="PANTHER" id="PTHR30118">
    <property type="entry name" value="HTH-TYPE TRANSCRIPTIONAL REGULATOR LEUO-RELATED"/>
    <property type="match status" value="1"/>
</dbReference>
<dbReference type="InterPro" id="IPR036388">
    <property type="entry name" value="WH-like_DNA-bd_sf"/>
</dbReference>
<organism evidence="6 7">
    <name type="scientific">Scandinavium goeteborgense</name>
    <dbReference type="NCBI Taxonomy" id="1851514"/>
    <lineage>
        <taxon>Bacteria</taxon>
        <taxon>Pseudomonadati</taxon>
        <taxon>Pseudomonadota</taxon>
        <taxon>Gammaproteobacteria</taxon>
        <taxon>Enterobacterales</taxon>
        <taxon>Enterobacteriaceae</taxon>
        <taxon>Scandinavium</taxon>
    </lineage>
</organism>
<accession>A0A4R6E2I1</accession>
<dbReference type="OrthoDB" id="5897503at2"/>
<dbReference type="SUPFAM" id="SSF53850">
    <property type="entry name" value="Periplasmic binding protein-like II"/>
    <property type="match status" value="1"/>
</dbReference>
<name>A0A4R6E2I1_SCAGO</name>
<keyword evidence="7" id="KW-1185">Reference proteome</keyword>
<dbReference type="Gene3D" id="1.10.10.10">
    <property type="entry name" value="Winged helix-like DNA-binding domain superfamily/Winged helix DNA-binding domain"/>
    <property type="match status" value="1"/>
</dbReference>
<dbReference type="Gene3D" id="3.40.190.10">
    <property type="entry name" value="Periplasmic binding protein-like II"/>
    <property type="match status" value="2"/>
</dbReference>
<evidence type="ECO:0000256" key="4">
    <source>
        <dbReference type="ARBA" id="ARBA00023163"/>
    </source>
</evidence>
<dbReference type="GO" id="GO:0003700">
    <property type="term" value="F:DNA-binding transcription factor activity"/>
    <property type="evidence" value="ECO:0007669"/>
    <property type="project" value="InterPro"/>
</dbReference>
<dbReference type="Pfam" id="PF00126">
    <property type="entry name" value="HTH_1"/>
    <property type="match status" value="1"/>
</dbReference>
<evidence type="ECO:0000256" key="1">
    <source>
        <dbReference type="ARBA" id="ARBA00009437"/>
    </source>
</evidence>
<dbReference type="InterPro" id="IPR036390">
    <property type="entry name" value="WH_DNA-bd_sf"/>
</dbReference>
<dbReference type="InterPro" id="IPR000847">
    <property type="entry name" value="LysR_HTH_N"/>
</dbReference>
<dbReference type="EMBL" id="SNVX01000018">
    <property type="protein sequence ID" value="TDN51524.1"/>
    <property type="molecule type" value="Genomic_DNA"/>
</dbReference>
<keyword evidence="2" id="KW-0805">Transcription regulation</keyword>
<protein>
    <submittedName>
        <fullName evidence="6">DNA-binding transcriptional LysR family regulator</fullName>
    </submittedName>
</protein>
<dbReference type="RefSeq" id="WP_133462121.1">
    <property type="nucleotide sequence ID" value="NZ_SNVX01000018.1"/>
</dbReference>
<feature type="domain" description="HTH lysR-type" evidence="5">
    <location>
        <begin position="4"/>
        <end position="61"/>
    </location>
</feature>
<evidence type="ECO:0000256" key="3">
    <source>
        <dbReference type="ARBA" id="ARBA00023125"/>
    </source>
</evidence>
<evidence type="ECO:0000256" key="2">
    <source>
        <dbReference type="ARBA" id="ARBA00023015"/>
    </source>
</evidence>
<reference evidence="6 7" key="1">
    <citation type="submission" date="2019-03" db="EMBL/GenBank/DDBJ databases">
        <title>Genomic analyses of the natural microbiome of Caenorhabditis elegans.</title>
        <authorList>
            <person name="Samuel B."/>
        </authorList>
    </citation>
    <scope>NUCLEOTIDE SEQUENCE [LARGE SCALE GENOMIC DNA]</scope>
    <source>
        <strain evidence="6 7">BIGb0156</strain>
    </source>
</reference>
<dbReference type="GO" id="GO:0003677">
    <property type="term" value="F:DNA binding"/>
    <property type="evidence" value="ECO:0007669"/>
    <property type="project" value="UniProtKB-KW"/>
</dbReference>
<comment type="similarity">
    <text evidence="1">Belongs to the LysR transcriptional regulatory family.</text>
</comment>
<keyword evidence="3 6" id="KW-0238">DNA-binding</keyword>
<evidence type="ECO:0000313" key="6">
    <source>
        <dbReference type="EMBL" id="TDN51524.1"/>
    </source>
</evidence>
<dbReference type="AlphaFoldDB" id="A0A4R6E2I1"/>
<dbReference type="Proteomes" id="UP000295530">
    <property type="component" value="Unassembled WGS sequence"/>
</dbReference>
<dbReference type="PANTHER" id="PTHR30118:SF11">
    <property type="entry name" value="HTH-TYPE TRANSCRIPTIONAL REGULATOR YIDZ"/>
    <property type="match status" value="1"/>
</dbReference>
<keyword evidence="4" id="KW-0804">Transcription</keyword>
<dbReference type="InterPro" id="IPR050389">
    <property type="entry name" value="LysR-type_TF"/>
</dbReference>
<dbReference type="PROSITE" id="PS50931">
    <property type="entry name" value="HTH_LYSR"/>
    <property type="match status" value="1"/>
</dbReference>